<dbReference type="Gene3D" id="2.60.120.200">
    <property type="match status" value="1"/>
</dbReference>
<evidence type="ECO:0000313" key="3">
    <source>
        <dbReference type="EMBL" id="KAL0252770.1"/>
    </source>
</evidence>
<feature type="chain" id="PRO_5046263070" description="GH16 domain-containing protein" evidence="1">
    <location>
        <begin position="23"/>
        <end position="486"/>
    </location>
</feature>
<dbReference type="EMBL" id="ATAM02000003">
    <property type="protein sequence ID" value="KAL0252770.1"/>
    <property type="molecule type" value="Genomic_DNA"/>
</dbReference>
<dbReference type="CDD" id="cd02181">
    <property type="entry name" value="GH16_fungal_Lam16A_glucanase"/>
    <property type="match status" value="1"/>
</dbReference>
<dbReference type="PANTHER" id="PTHR10963">
    <property type="entry name" value="GLYCOSYL HYDROLASE-RELATED"/>
    <property type="match status" value="1"/>
</dbReference>
<feature type="domain" description="GH16" evidence="2">
    <location>
        <begin position="177"/>
        <end position="437"/>
    </location>
</feature>
<accession>A0ABR3BWK9</accession>
<name>A0ABR3BWK9_9TREE</name>
<evidence type="ECO:0000259" key="2">
    <source>
        <dbReference type="PROSITE" id="PS51762"/>
    </source>
</evidence>
<dbReference type="Pfam" id="PF26113">
    <property type="entry name" value="GH16_XgeA"/>
    <property type="match status" value="1"/>
</dbReference>
<proteinExistence type="predicted"/>
<feature type="signal peptide" evidence="1">
    <location>
        <begin position="1"/>
        <end position="22"/>
    </location>
</feature>
<dbReference type="RefSeq" id="XP_066615490.1">
    <property type="nucleotide sequence ID" value="XM_066756713.1"/>
</dbReference>
<reference evidence="3" key="1">
    <citation type="submission" date="2015-01" db="EMBL/GenBank/DDBJ databases">
        <authorList>
            <consortium name="The Broad Institute Genomics Platform"/>
            <person name="Cuomo C."/>
            <person name="Litvintseva A."/>
            <person name="Chen Y."/>
            <person name="Heitman J."/>
            <person name="Sun S."/>
            <person name="Springer D."/>
            <person name="Dromer F."/>
            <person name="Young S."/>
            <person name="Zeng Q."/>
            <person name="Gargeya S."/>
            <person name="Abouelleil A."/>
            <person name="Alvarado L."/>
            <person name="Chapman S.B."/>
            <person name="Gainer-Dewar J."/>
            <person name="Goldberg J."/>
            <person name="Griggs A."/>
            <person name="Gujja S."/>
            <person name="Hansen M."/>
            <person name="Howarth C."/>
            <person name="Imamovic A."/>
            <person name="Larimer J."/>
            <person name="Murphy C."/>
            <person name="Naylor J."/>
            <person name="Pearson M."/>
            <person name="Priest M."/>
            <person name="Roberts A."/>
            <person name="Saif S."/>
            <person name="Shea T."/>
            <person name="Sykes S."/>
            <person name="Wortman J."/>
            <person name="Nusbaum C."/>
            <person name="Birren B."/>
        </authorList>
    </citation>
    <scope>NUCLEOTIDE SEQUENCE</scope>
    <source>
        <strain evidence="3">IND107</strain>
    </source>
</reference>
<dbReference type="InterPro" id="IPR000757">
    <property type="entry name" value="Beta-glucanase-like"/>
</dbReference>
<dbReference type="PANTHER" id="PTHR10963:SF24">
    <property type="entry name" value="GLYCOSIDASE C21B10.07-RELATED"/>
    <property type="match status" value="1"/>
</dbReference>
<keyword evidence="4" id="KW-1185">Reference proteome</keyword>
<organism evidence="3 4">
    <name type="scientific">Cryptococcus tetragattii IND107</name>
    <dbReference type="NCBI Taxonomy" id="1296105"/>
    <lineage>
        <taxon>Eukaryota</taxon>
        <taxon>Fungi</taxon>
        <taxon>Dikarya</taxon>
        <taxon>Basidiomycota</taxon>
        <taxon>Agaricomycotina</taxon>
        <taxon>Tremellomycetes</taxon>
        <taxon>Tremellales</taxon>
        <taxon>Cryptococcaceae</taxon>
        <taxon>Cryptococcus</taxon>
        <taxon>Cryptococcus gattii species complex</taxon>
    </lineage>
</organism>
<protein>
    <recommendedName>
        <fullName evidence="2">GH16 domain-containing protein</fullName>
    </recommendedName>
</protein>
<dbReference type="SUPFAM" id="SSF49899">
    <property type="entry name" value="Concanavalin A-like lectins/glucanases"/>
    <property type="match status" value="1"/>
</dbReference>
<dbReference type="InterPro" id="IPR050546">
    <property type="entry name" value="Glycosyl_Hydrlase_16"/>
</dbReference>
<comment type="caution">
    <text evidence="3">The sequence shown here is derived from an EMBL/GenBank/DDBJ whole genome shotgun (WGS) entry which is preliminary data.</text>
</comment>
<dbReference type="InterPro" id="IPR013320">
    <property type="entry name" value="ConA-like_dom_sf"/>
</dbReference>
<dbReference type="GeneID" id="91989020"/>
<sequence length="486" mass="51957">MLFSNVVFPLFTISFAAPAVSAMHLNPAHAKRAALANRDLGSFKLVRSEDALIAGRNKGKRLVRKKKRSTCQAKVNVTSSSIDSGTSPIETASATFSTMAYASTSEPASNLSTYTSSESESATETASAIATNAIGNIENWAGGSASASSSSVETTFTSSASPAAQTAASSSGWSLVEEWSGNTFFDNWNFWDYSDPTHGTVDYVSASDAWNEGLVSINAAGHAIMSVDTTEVVSGSRKSVRIHGNKVWTGGMVIMDAYHMPTGCGTWPAWWQNGPNWPEGGEIDILEGVNDFTQNQVSLHTGVGCTIPTDTNGHQLATLTTGSYDSYDCSSANTSNQGCGARDETNDNSYGSAFNSINGGVYAMRWDKAGIAVWFFQRSDIPSDITNNSPDPSTWGTPVANFSSVSCNPYEFFYDHFNIFDTTLCGDWAGADGVWNYAGYAGQDQSCAAITGYSTCSDYVLNKGSAFTEAYWEVAYVKYFNSTTEV</sequence>
<dbReference type="Proteomes" id="UP000054399">
    <property type="component" value="Unassembled WGS sequence"/>
</dbReference>
<evidence type="ECO:0000256" key="1">
    <source>
        <dbReference type="SAM" id="SignalP"/>
    </source>
</evidence>
<dbReference type="PROSITE" id="PS51762">
    <property type="entry name" value="GH16_2"/>
    <property type="match status" value="1"/>
</dbReference>
<keyword evidence="1" id="KW-0732">Signal</keyword>
<reference evidence="3" key="2">
    <citation type="submission" date="2024-01" db="EMBL/GenBank/DDBJ databases">
        <title>Comparative genomics of Cryptococcus and Kwoniella reveals pathogenesis evolution and contrasting modes of karyotype evolution via chromosome fusion or intercentromeric recombination.</title>
        <authorList>
            <person name="Coelho M.A."/>
            <person name="David-Palma M."/>
            <person name="Shea T."/>
            <person name="Bowers K."/>
            <person name="Mcginley-Smith S."/>
            <person name="Mohammad A.W."/>
            <person name="Gnirke A."/>
            <person name="Yurkov A.M."/>
            <person name="Nowrousian M."/>
            <person name="Sun S."/>
            <person name="Cuomo C.A."/>
            <person name="Heitman J."/>
        </authorList>
    </citation>
    <scope>NUCLEOTIDE SEQUENCE</scope>
    <source>
        <strain evidence="3">IND107</strain>
    </source>
</reference>
<gene>
    <name evidence="3" type="ORF">I308_102162</name>
</gene>
<evidence type="ECO:0000313" key="4">
    <source>
        <dbReference type="Proteomes" id="UP000054399"/>
    </source>
</evidence>